<dbReference type="PANTHER" id="PTHR32295:SF269">
    <property type="entry name" value="PROTEIN IQ-DOMAIN 28"/>
    <property type="match status" value="1"/>
</dbReference>
<keyword evidence="1" id="KW-0112">Calmodulin-binding</keyword>
<comment type="subunit">
    <text evidence="3">Binds to multiple calmodulin (CaM) in the presence of Ca(2+) and CaM-like proteins.</text>
</comment>
<evidence type="ECO:0000256" key="2">
    <source>
        <dbReference type="ARBA" id="ARBA00024341"/>
    </source>
</evidence>
<dbReference type="PROSITE" id="PS50096">
    <property type="entry name" value="IQ"/>
    <property type="match status" value="3"/>
</dbReference>
<feature type="region of interest" description="Disordered" evidence="4">
    <location>
        <begin position="407"/>
        <end position="426"/>
    </location>
</feature>
<dbReference type="Gene3D" id="1.20.5.190">
    <property type="match status" value="1"/>
</dbReference>
<reference evidence="6 7" key="1">
    <citation type="journal article" date="2020" name="Mol. Plant">
        <title>The Chromosome-Based Rubber Tree Genome Provides New Insights into Spurge Genome Evolution and Rubber Biosynthesis.</title>
        <authorList>
            <person name="Liu J."/>
            <person name="Shi C."/>
            <person name="Shi C.C."/>
            <person name="Li W."/>
            <person name="Zhang Q.J."/>
            <person name="Zhang Y."/>
            <person name="Li K."/>
            <person name="Lu H.F."/>
            <person name="Shi C."/>
            <person name="Zhu S.T."/>
            <person name="Xiao Z.Y."/>
            <person name="Nan H."/>
            <person name="Yue Y."/>
            <person name="Zhu X.G."/>
            <person name="Wu Y."/>
            <person name="Hong X.N."/>
            <person name="Fan G.Y."/>
            <person name="Tong Y."/>
            <person name="Zhang D."/>
            <person name="Mao C.L."/>
            <person name="Liu Y.L."/>
            <person name="Hao S.J."/>
            <person name="Liu W.Q."/>
            <person name="Lv M.Q."/>
            <person name="Zhang H.B."/>
            <person name="Liu Y."/>
            <person name="Hu-Tang G.R."/>
            <person name="Wang J.P."/>
            <person name="Wang J.H."/>
            <person name="Sun Y.H."/>
            <person name="Ni S.B."/>
            <person name="Chen W.B."/>
            <person name="Zhang X.C."/>
            <person name="Jiao Y.N."/>
            <person name="Eichler E.E."/>
            <person name="Li G.H."/>
            <person name="Liu X."/>
            <person name="Gao L.Z."/>
        </authorList>
    </citation>
    <scope>NUCLEOTIDE SEQUENCE [LARGE SCALE GENOMIC DNA]</scope>
    <source>
        <strain evidence="7">cv. GT1</strain>
        <tissue evidence="6">Leaf</tissue>
    </source>
</reference>
<evidence type="ECO:0000259" key="5">
    <source>
        <dbReference type="Pfam" id="PF13178"/>
    </source>
</evidence>
<feature type="region of interest" description="Disordered" evidence="4">
    <location>
        <begin position="17"/>
        <end position="44"/>
    </location>
</feature>
<proteinExistence type="inferred from homology"/>
<dbReference type="Proteomes" id="UP000467840">
    <property type="component" value="Chromosome 5"/>
</dbReference>
<evidence type="ECO:0000256" key="1">
    <source>
        <dbReference type="ARBA" id="ARBA00022860"/>
    </source>
</evidence>
<dbReference type="EMBL" id="JAAGAX010000001">
    <property type="protein sequence ID" value="KAF2325414.1"/>
    <property type="molecule type" value="Genomic_DNA"/>
</dbReference>
<feature type="compositionally biased region" description="Low complexity" evidence="4">
    <location>
        <begin position="320"/>
        <end position="331"/>
    </location>
</feature>
<dbReference type="GO" id="GO:0005516">
    <property type="term" value="F:calmodulin binding"/>
    <property type="evidence" value="ECO:0007669"/>
    <property type="project" value="UniProtKB-KW"/>
</dbReference>
<feature type="compositionally biased region" description="Basic and acidic residues" evidence="4">
    <location>
        <begin position="300"/>
        <end position="312"/>
    </location>
</feature>
<protein>
    <recommendedName>
        <fullName evidence="5">DUF4005 domain-containing protein</fullName>
    </recommendedName>
</protein>
<dbReference type="PANTHER" id="PTHR32295">
    <property type="entry name" value="IQ-DOMAIN 5-RELATED"/>
    <property type="match status" value="1"/>
</dbReference>
<dbReference type="Pfam" id="PF00612">
    <property type="entry name" value="IQ"/>
    <property type="match status" value="3"/>
</dbReference>
<name>A0A6A6NJP3_HEVBR</name>
<dbReference type="SMART" id="SM00015">
    <property type="entry name" value="IQ"/>
    <property type="match status" value="3"/>
</dbReference>
<feature type="domain" description="DUF4005" evidence="5">
    <location>
        <begin position="417"/>
        <end position="447"/>
    </location>
</feature>
<evidence type="ECO:0000256" key="4">
    <source>
        <dbReference type="SAM" id="MobiDB-lite"/>
    </source>
</evidence>
<dbReference type="CDD" id="cd23767">
    <property type="entry name" value="IQCD"/>
    <property type="match status" value="1"/>
</dbReference>
<dbReference type="InterPro" id="IPR025064">
    <property type="entry name" value="DUF4005"/>
</dbReference>
<sequence length="488" mass="53817">MGKSPGKWIKSLILGRKSSKSKLSRGNDASKSADKGEVLVSSEAPMSDTTVDHSIISQLAPAVGARSGEENPEHGATAKLQKEGFTFPFAQRYENAEENMKLGSEGDPERIRHETAATKAQAAFRGYLARRAFRTLKGIIRLQALFRGRLVRRQAIATLRCVHAIVKLQALVRGHKVRCSTVGIEVRNACNMGKVQGALCSDSSGISASTPVEKLIENVFVQKLLALSSGAIPLSLHYSPEEPNSSWEWLERWTGSHLQESHLKPKNNVEHDTVKKIETEQGKQKRSVRKVSRANAENSSDARERFHIDSGKPKRSVKKSSIAAAPAAPEISEGTNDMAVVVMKGSDDDASPKHTAVSALQEHHDLDSQHAGNNSKVHDIQETIKQLNPKDYNTGNENQKISERRASFPPNIDNQENGIDNTPKVPSYMAPTESARAKLRGQGSPRFLKMQLRILVQPEGILCHLPLMASFLQCHHEHRNWSMQLAKE</sequence>
<comment type="similarity">
    <text evidence="2">Belongs to the IQD family.</text>
</comment>
<dbReference type="InterPro" id="IPR000048">
    <property type="entry name" value="IQ_motif_EF-hand-BS"/>
</dbReference>
<keyword evidence="7" id="KW-1185">Reference proteome</keyword>
<accession>A0A6A6NJP3</accession>
<dbReference type="AlphaFoldDB" id="A0A6A6NJP3"/>
<evidence type="ECO:0000256" key="3">
    <source>
        <dbReference type="ARBA" id="ARBA00024378"/>
    </source>
</evidence>
<organism evidence="6 7">
    <name type="scientific">Hevea brasiliensis</name>
    <name type="common">Para rubber tree</name>
    <name type="synonym">Siphonia brasiliensis</name>
    <dbReference type="NCBI Taxonomy" id="3981"/>
    <lineage>
        <taxon>Eukaryota</taxon>
        <taxon>Viridiplantae</taxon>
        <taxon>Streptophyta</taxon>
        <taxon>Embryophyta</taxon>
        <taxon>Tracheophyta</taxon>
        <taxon>Spermatophyta</taxon>
        <taxon>Magnoliopsida</taxon>
        <taxon>eudicotyledons</taxon>
        <taxon>Gunneridae</taxon>
        <taxon>Pentapetalae</taxon>
        <taxon>rosids</taxon>
        <taxon>fabids</taxon>
        <taxon>Malpighiales</taxon>
        <taxon>Euphorbiaceae</taxon>
        <taxon>Crotonoideae</taxon>
        <taxon>Micrandreae</taxon>
        <taxon>Hevea</taxon>
    </lineage>
</organism>
<evidence type="ECO:0000313" key="6">
    <source>
        <dbReference type="EMBL" id="KAF2325414.1"/>
    </source>
</evidence>
<comment type="caution">
    <text evidence="6">The sequence shown here is derived from an EMBL/GenBank/DDBJ whole genome shotgun (WGS) entry which is preliminary data.</text>
</comment>
<dbReference type="Pfam" id="PF13178">
    <property type="entry name" value="DUF4005"/>
    <property type="match status" value="1"/>
</dbReference>
<gene>
    <name evidence="6" type="ORF">GH714_027843</name>
</gene>
<feature type="region of interest" description="Disordered" evidence="4">
    <location>
        <begin position="279"/>
        <end position="331"/>
    </location>
</feature>
<evidence type="ECO:0000313" key="7">
    <source>
        <dbReference type="Proteomes" id="UP000467840"/>
    </source>
</evidence>